<reference evidence="2" key="1">
    <citation type="journal article" date="2018" name="Genome Biol. Evol.">
        <title>Genomics and development of Lentinus tigrinus, a white-rot wood-decaying mushroom with dimorphic fruiting bodies.</title>
        <authorList>
            <person name="Wu B."/>
            <person name="Xu Z."/>
            <person name="Knudson A."/>
            <person name="Carlson A."/>
            <person name="Chen N."/>
            <person name="Kovaka S."/>
            <person name="LaButti K."/>
            <person name="Lipzen A."/>
            <person name="Pennachio C."/>
            <person name="Riley R."/>
            <person name="Schakwitz W."/>
            <person name="Umezawa K."/>
            <person name="Ohm R.A."/>
            <person name="Grigoriev I.V."/>
            <person name="Nagy L.G."/>
            <person name="Gibbons J."/>
            <person name="Hibbett D."/>
        </authorList>
    </citation>
    <scope>NUCLEOTIDE SEQUENCE [LARGE SCALE GENOMIC DNA]</scope>
    <source>
        <strain evidence="2">ALCF2SS1-6</strain>
    </source>
</reference>
<sequence>MRRQAVNRRRRDSHVKRACPWRHAEVVADHAALEAGAVSGMPSARAVWTVLTGAIEREAARRGSSSSNWLGNARAHSGCQRGQRRSEQRRDAPDLAAGDTACGGGSPPSARCSTRCHVAARSGRAWSHGRARCCPREAHGLMDGVLRHSLPGIYTAPPRPRSLSLSPHPLIPQP</sequence>
<name>A0A5C2SPH1_9APHY</name>
<feature type="compositionally biased region" description="Basic and acidic residues" evidence="1">
    <location>
        <begin position="84"/>
        <end position="93"/>
    </location>
</feature>
<feature type="region of interest" description="Disordered" evidence="1">
    <location>
        <begin position="61"/>
        <end position="113"/>
    </location>
</feature>
<dbReference type="AlphaFoldDB" id="A0A5C2SPH1"/>
<evidence type="ECO:0000256" key="1">
    <source>
        <dbReference type="SAM" id="MobiDB-lite"/>
    </source>
</evidence>
<protein>
    <submittedName>
        <fullName evidence="2">Uncharacterized protein</fullName>
    </submittedName>
</protein>
<gene>
    <name evidence="2" type="ORF">L227DRAFT_218680</name>
</gene>
<dbReference type="Proteomes" id="UP000313359">
    <property type="component" value="Unassembled WGS sequence"/>
</dbReference>
<organism evidence="2 3">
    <name type="scientific">Lentinus tigrinus ALCF2SS1-6</name>
    <dbReference type="NCBI Taxonomy" id="1328759"/>
    <lineage>
        <taxon>Eukaryota</taxon>
        <taxon>Fungi</taxon>
        <taxon>Dikarya</taxon>
        <taxon>Basidiomycota</taxon>
        <taxon>Agaricomycotina</taxon>
        <taxon>Agaricomycetes</taxon>
        <taxon>Polyporales</taxon>
        <taxon>Polyporaceae</taxon>
        <taxon>Lentinus</taxon>
    </lineage>
</organism>
<dbReference type="EMBL" id="ML122252">
    <property type="protein sequence ID" value="RPD65682.1"/>
    <property type="molecule type" value="Genomic_DNA"/>
</dbReference>
<evidence type="ECO:0000313" key="2">
    <source>
        <dbReference type="EMBL" id="RPD65682.1"/>
    </source>
</evidence>
<proteinExistence type="predicted"/>
<accession>A0A5C2SPH1</accession>
<keyword evidence="3" id="KW-1185">Reference proteome</keyword>
<evidence type="ECO:0000313" key="3">
    <source>
        <dbReference type="Proteomes" id="UP000313359"/>
    </source>
</evidence>